<feature type="transmembrane region" description="Helical" evidence="6">
    <location>
        <begin position="390"/>
        <end position="409"/>
    </location>
</feature>
<feature type="transmembrane region" description="Helical" evidence="6">
    <location>
        <begin position="189"/>
        <end position="212"/>
    </location>
</feature>
<feature type="transmembrane region" description="Helical" evidence="6">
    <location>
        <begin position="363"/>
        <end position="384"/>
    </location>
</feature>
<accession>A0ABT1MPR5</accession>
<sequence length="422" mass="43078">MSDPRASGLVQSGPNADVCAITGMDATMTQQQNMLPAILALALGAFAIGTSEFAAMGLLPYFAADLGVSDPQAGHVISAYALGVVVGAPLTSLFGAGLPRRRYLAALIAIYGVVNLAAAVLPGLGTLVVTRFLAGLPHGGFLGVAMLFAADAMPPERRARGAAQVMLGLTVANIVGVPLAGVLGQEIGWRWGFALPGIIAAVSAVLILRLAPRAAPREPVRPWEELGALANPRVLWVLLIAAIGFGGIFSVYAYLTAAMLATASPPAWAIPAALAMFGVGGTLSTWGSGRLTERFGINATCWIFFAAMAATQAFASLAVGSWPLMVLTAFLISASAGMLIPLQSRLMDVAGRAQNMASAMIHAAFNAANALGPFLAGLALAAGWGWRAPGMVGIGLTAAGAVILALSNWRDRADAARAVTPA</sequence>
<dbReference type="PANTHER" id="PTHR43124">
    <property type="entry name" value="PURINE EFFLUX PUMP PBUE"/>
    <property type="match status" value="1"/>
</dbReference>
<comment type="caution">
    <text evidence="8">The sequence shown here is derived from an EMBL/GenBank/DDBJ whole genome shotgun (WGS) entry which is preliminary data.</text>
</comment>
<feature type="domain" description="Major facilitator superfamily (MFS) profile" evidence="7">
    <location>
        <begin position="37"/>
        <end position="412"/>
    </location>
</feature>
<dbReference type="InterPro" id="IPR050189">
    <property type="entry name" value="MFS_Efflux_Transporters"/>
</dbReference>
<protein>
    <submittedName>
        <fullName evidence="8">MFS transporter</fullName>
    </submittedName>
</protein>
<evidence type="ECO:0000256" key="1">
    <source>
        <dbReference type="ARBA" id="ARBA00004651"/>
    </source>
</evidence>
<keyword evidence="5 6" id="KW-0472">Membrane</keyword>
<name>A0ABT1MPR5_9RHOB</name>
<keyword evidence="3 6" id="KW-0812">Transmembrane</keyword>
<dbReference type="Gene3D" id="1.20.1250.20">
    <property type="entry name" value="MFS general substrate transporter like domains"/>
    <property type="match status" value="1"/>
</dbReference>
<dbReference type="SUPFAM" id="SSF103473">
    <property type="entry name" value="MFS general substrate transporter"/>
    <property type="match status" value="1"/>
</dbReference>
<feature type="transmembrane region" description="Helical" evidence="6">
    <location>
        <begin position="162"/>
        <end position="183"/>
    </location>
</feature>
<dbReference type="PANTHER" id="PTHR43124:SF3">
    <property type="entry name" value="CHLORAMPHENICOL EFFLUX PUMP RV0191"/>
    <property type="match status" value="1"/>
</dbReference>
<evidence type="ECO:0000256" key="2">
    <source>
        <dbReference type="ARBA" id="ARBA00022475"/>
    </source>
</evidence>
<proteinExistence type="predicted"/>
<dbReference type="CDD" id="cd17324">
    <property type="entry name" value="MFS_NepI_like"/>
    <property type="match status" value="1"/>
</dbReference>
<dbReference type="Pfam" id="PF07690">
    <property type="entry name" value="MFS_1"/>
    <property type="match status" value="1"/>
</dbReference>
<organism evidence="8 9">
    <name type="scientific">Paracoccus albicereus</name>
    <dbReference type="NCBI Taxonomy" id="2922394"/>
    <lineage>
        <taxon>Bacteria</taxon>
        <taxon>Pseudomonadati</taxon>
        <taxon>Pseudomonadota</taxon>
        <taxon>Alphaproteobacteria</taxon>
        <taxon>Rhodobacterales</taxon>
        <taxon>Paracoccaceae</taxon>
        <taxon>Paracoccus</taxon>
    </lineage>
</organism>
<keyword evidence="9" id="KW-1185">Reference proteome</keyword>
<evidence type="ECO:0000313" key="9">
    <source>
        <dbReference type="Proteomes" id="UP001203945"/>
    </source>
</evidence>
<feature type="transmembrane region" description="Helical" evidence="6">
    <location>
        <begin position="267"/>
        <end position="288"/>
    </location>
</feature>
<reference evidence="8 9" key="1">
    <citation type="submission" date="2022-03" db="EMBL/GenBank/DDBJ databases">
        <authorList>
            <person name="He Y."/>
        </authorList>
    </citation>
    <scope>NUCLEOTIDE SEQUENCE [LARGE SCALE GENOMIC DNA]</scope>
    <source>
        <strain evidence="8 9">TK19116</strain>
    </source>
</reference>
<dbReference type="EMBL" id="JAKZEU010000002">
    <property type="protein sequence ID" value="MCQ0970285.1"/>
    <property type="molecule type" value="Genomic_DNA"/>
</dbReference>
<comment type="subcellular location">
    <subcellularLocation>
        <location evidence="1">Cell membrane</location>
        <topology evidence="1">Multi-pass membrane protein</topology>
    </subcellularLocation>
</comment>
<gene>
    <name evidence="8" type="ORF">MLD63_07600</name>
</gene>
<keyword evidence="4 6" id="KW-1133">Transmembrane helix</keyword>
<evidence type="ECO:0000259" key="7">
    <source>
        <dbReference type="PROSITE" id="PS50850"/>
    </source>
</evidence>
<evidence type="ECO:0000256" key="4">
    <source>
        <dbReference type="ARBA" id="ARBA00022989"/>
    </source>
</evidence>
<dbReference type="InterPro" id="IPR011701">
    <property type="entry name" value="MFS"/>
</dbReference>
<evidence type="ECO:0000256" key="6">
    <source>
        <dbReference type="SAM" id="Phobius"/>
    </source>
</evidence>
<dbReference type="InterPro" id="IPR020846">
    <property type="entry name" value="MFS_dom"/>
</dbReference>
<dbReference type="PROSITE" id="PS50850">
    <property type="entry name" value="MFS"/>
    <property type="match status" value="1"/>
</dbReference>
<feature type="transmembrane region" description="Helical" evidence="6">
    <location>
        <begin position="103"/>
        <end position="122"/>
    </location>
</feature>
<evidence type="ECO:0000256" key="5">
    <source>
        <dbReference type="ARBA" id="ARBA00023136"/>
    </source>
</evidence>
<dbReference type="Proteomes" id="UP001203945">
    <property type="component" value="Unassembled WGS sequence"/>
</dbReference>
<feature type="transmembrane region" description="Helical" evidence="6">
    <location>
        <begin position="75"/>
        <end position="96"/>
    </location>
</feature>
<evidence type="ECO:0000313" key="8">
    <source>
        <dbReference type="EMBL" id="MCQ0970285.1"/>
    </source>
</evidence>
<keyword evidence="2" id="KW-1003">Cell membrane</keyword>
<feature type="transmembrane region" description="Helical" evidence="6">
    <location>
        <begin position="321"/>
        <end position="342"/>
    </location>
</feature>
<evidence type="ECO:0000256" key="3">
    <source>
        <dbReference type="ARBA" id="ARBA00022692"/>
    </source>
</evidence>
<dbReference type="RefSeq" id="WP_255329266.1">
    <property type="nucleotide sequence ID" value="NZ_JAKZEU010000002.1"/>
</dbReference>
<feature type="transmembrane region" description="Helical" evidence="6">
    <location>
        <begin position="128"/>
        <end position="150"/>
    </location>
</feature>
<feature type="transmembrane region" description="Helical" evidence="6">
    <location>
        <begin position="38"/>
        <end position="63"/>
    </location>
</feature>
<feature type="transmembrane region" description="Helical" evidence="6">
    <location>
        <begin position="295"/>
        <end position="315"/>
    </location>
</feature>
<dbReference type="InterPro" id="IPR036259">
    <property type="entry name" value="MFS_trans_sf"/>
</dbReference>
<feature type="transmembrane region" description="Helical" evidence="6">
    <location>
        <begin position="233"/>
        <end position="255"/>
    </location>
</feature>